<keyword evidence="2" id="KW-0677">Repeat</keyword>
<organism evidence="4 5">
    <name type="scientific">Dentipellis fragilis</name>
    <dbReference type="NCBI Taxonomy" id="205917"/>
    <lineage>
        <taxon>Eukaryota</taxon>
        <taxon>Fungi</taxon>
        <taxon>Dikarya</taxon>
        <taxon>Basidiomycota</taxon>
        <taxon>Agaricomycotina</taxon>
        <taxon>Agaricomycetes</taxon>
        <taxon>Russulales</taxon>
        <taxon>Hericiaceae</taxon>
        <taxon>Dentipellis</taxon>
    </lineage>
</organism>
<proteinExistence type="inferred from homology"/>
<comment type="caution">
    <text evidence="4">The sequence shown here is derived from an EMBL/GenBank/DDBJ whole genome shotgun (WGS) entry which is preliminary data.</text>
</comment>
<reference evidence="4 5" key="1">
    <citation type="submission" date="2019-02" db="EMBL/GenBank/DDBJ databases">
        <title>Genome sequencing of the rare red list fungi Dentipellis fragilis.</title>
        <authorList>
            <person name="Buettner E."/>
            <person name="Kellner H."/>
        </authorList>
    </citation>
    <scope>NUCLEOTIDE SEQUENCE [LARGE SCALE GENOMIC DNA]</scope>
    <source>
        <strain evidence="4 5">DSM 105465</strain>
    </source>
</reference>
<protein>
    <recommendedName>
        <fullName evidence="3">Nucleotide exchange factor Fes1 domain-containing protein</fullName>
    </recommendedName>
</protein>
<dbReference type="InterPro" id="IPR050693">
    <property type="entry name" value="Hsp70_NEF-Inhibitors"/>
</dbReference>
<accession>A0A4Y9YRV8</accession>
<evidence type="ECO:0000259" key="3">
    <source>
        <dbReference type="Pfam" id="PF08609"/>
    </source>
</evidence>
<feature type="domain" description="Nucleotide exchange factor Fes1" evidence="3">
    <location>
        <begin position="1"/>
        <end position="83"/>
    </location>
</feature>
<dbReference type="InterPro" id="IPR011989">
    <property type="entry name" value="ARM-like"/>
</dbReference>
<dbReference type="AlphaFoldDB" id="A0A4Y9YRV8"/>
<gene>
    <name evidence="4" type="ORF">EVG20_g5648</name>
</gene>
<dbReference type="SUPFAM" id="SSF48371">
    <property type="entry name" value="ARM repeat"/>
    <property type="match status" value="1"/>
</dbReference>
<dbReference type="Pfam" id="PF08609">
    <property type="entry name" value="Fes1"/>
    <property type="match status" value="1"/>
</dbReference>
<comment type="similarity">
    <text evidence="1">Belongs to the FES1 family.</text>
</comment>
<name>A0A4Y9YRV8_9AGAM</name>
<dbReference type="Proteomes" id="UP000298327">
    <property type="component" value="Unassembled WGS sequence"/>
</dbReference>
<evidence type="ECO:0000256" key="2">
    <source>
        <dbReference type="ARBA" id="ARBA00022737"/>
    </source>
</evidence>
<dbReference type="OrthoDB" id="10250458at2759"/>
<dbReference type="GO" id="GO:0005783">
    <property type="term" value="C:endoplasmic reticulum"/>
    <property type="evidence" value="ECO:0007669"/>
    <property type="project" value="TreeGrafter"/>
</dbReference>
<sequence length="346" mass="37444">MESLLRWGIQNTEPVDPANHTAPAPRKDLDPAVLDAILGRPDAEVMKEAMEKAIDTGLTVEQRITALDDMEMLVESIDNANDLAKLGIWEQLHTLIITDSSEKIRTQALWVIGTAVQNNPSAQRAYLSSDPLPTILSFLKPSVRSPQLRSKAVYTLSALLKHNAAAVSQLNENGGWQIFRAALEDSDIGVRRKTAFLLNSLLIPTNEAAPAQSQAGTGATLHPSDSQAAPSFANSHLAMAMDPLSANTAPVALKALKDHELLKALVRALIAPTPHGANGDEEGDVDLEERIAALLHTYVEAHNGQFSLEEKKELNEFFAEKRRSADDAEVLGLSPGELQTLLKAVQ</sequence>
<keyword evidence="5" id="KW-1185">Reference proteome</keyword>
<dbReference type="InterPro" id="IPR013918">
    <property type="entry name" value="Nucleotide_exch_fac_Fes1"/>
</dbReference>
<dbReference type="GO" id="GO:0000774">
    <property type="term" value="F:adenyl-nucleotide exchange factor activity"/>
    <property type="evidence" value="ECO:0007669"/>
    <property type="project" value="TreeGrafter"/>
</dbReference>
<dbReference type="PANTHER" id="PTHR19316">
    <property type="entry name" value="PROTEIN FOLDING REGULATOR"/>
    <property type="match status" value="1"/>
</dbReference>
<evidence type="ECO:0000313" key="4">
    <source>
        <dbReference type="EMBL" id="TFY65306.1"/>
    </source>
</evidence>
<evidence type="ECO:0000313" key="5">
    <source>
        <dbReference type="Proteomes" id="UP000298327"/>
    </source>
</evidence>
<dbReference type="InterPro" id="IPR016024">
    <property type="entry name" value="ARM-type_fold"/>
</dbReference>
<dbReference type="EMBL" id="SEOQ01000341">
    <property type="protein sequence ID" value="TFY65306.1"/>
    <property type="molecule type" value="Genomic_DNA"/>
</dbReference>
<dbReference type="STRING" id="205917.A0A4Y9YRV8"/>
<evidence type="ECO:0000256" key="1">
    <source>
        <dbReference type="ARBA" id="ARBA00011045"/>
    </source>
</evidence>
<dbReference type="PANTHER" id="PTHR19316:SF18">
    <property type="entry name" value="HSP70-BINDING PROTEIN 1"/>
    <property type="match status" value="1"/>
</dbReference>
<dbReference type="Gene3D" id="1.25.10.10">
    <property type="entry name" value="Leucine-rich Repeat Variant"/>
    <property type="match status" value="1"/>
</dbReference>